<gene>
    <name evidence="11" type="ORF">K8N75_03065</name>
</gene>
<dbReference type="InterPro" id="IPR014001">
    <property type="entry name" value="Helicase_ATP-bd"/>
</dbReference>
<dbReference type="Gene3D" id="3.40.50.300">
    <property type="entry name" value="P-loop containing nucleotide triphosphate hydrolases"/>
    <property type="match status" value="2"/>
</dbReference>
<evidence type="ECO:0000256" key="2">
    <source>
        <dbReference type="ARBA" id="ARBA00022741"/>
    </source>
</evidence>
<dbReference type="Pfam" id="PF06733">
    <property type="entry name" value="DEAD_2"/>
    <property type="match status" value="1"/>
</dbReference>
<evidence type="ECO:0000259" key="10">
    <source>
        <dbReference type="PROSITE" id="PS51193"/>
    </source>
</evidence>
<comment type="caution">
    <text evidence="11">The sequence shown here is derived from an EMBL/GenBank/DDBJ whole genome shotgun (WGS) entry which is preliminary data.</text>
</comment>
<dbReference type="Proteomes" id="UP000825933">
    <property type="component" value="Unassembled WGS sequence"/>
</dbReference>
<dbReference type="GO" id="GO:0046872">
    <property type="term" value="F:metal ion binding"/>
    <property type="evidence" value="ECO:0007669"/>
    <property type="project" value="UniProtKB-KW"/>
</dbReference>
<dbReference type="SMART" id="SM00491">
    <property type="entry name" value="HELICc2"/>
    <property type="match status" value="1"/>
</dbReference>
<dbReference type="EMBL" id="JAIOUQ010000003">
    <property type="protein sequence ID" value="MBZ2165028.1"/>
    <property type="molecule type" value="Genomic_DNA"/>
</dbReference>
<dbReference type="InterPro" id="IPR006555">
    <property type="entry name" value="ATP-dep_Helicase_C"/>
</dbReference>
<proteinExistence type="predicted"/>
<dbReference type="PROSITE" id="PS51193">
    <property type="entry name" value="HELICASE_ATP_BIND_2"/>
    <property type="match status" value="1"/>
</dbReference>
<name>A0A8T5UME7_9EURY</name>
<dbReference type="InterPro" id="IPR014013">
    <property type="entry name" value="Helic_SF1/SF2_ATP-bd_DinG/Rad3"/>
</dbReference>
<reference evidence="12" key="1">
    <citation type="journal article" date="2022" name="Microbiol. Resour. Announc.">
        <title>Draft Genome Sequence of a Methanogenic Archaeon from West Spitsbergen Permafrost.</title>
        <authorList>
            <person name="Trubitsyn V."/>
            <person name="Rivkina E."/>
            <person name="Shcherbakova V."/>
        </authorList>
    </citation>
    <scope>NUCLEOTIDE SEQUENCE [LARGE SCALE GENOMIC DNA]</scope>
    <source>
        <strain evidence="12">VT</strain>
    </source>
</reference>
<accession>A0A8T5UME7</accession>
<protein>
    <submittedName>
        <fullName evidence="11">ATP-dependent DNA helicase</fullName>
    </submittedName>
</protein>
<keyword evidence="9" id="KW-0413">Isomerase</keyword>
<evidence type="ECO:0000256" key="6">
    <source>
        <dbReference type="ARBA" id="ARBA00023004"/>
    </source>
</evidence>
<keyword evidence="4 11" id="KW-0347">Helicase</keyword>
<keyword evidence="12" id="KW-1185">Reference proteome</keyword>
<keyword evidence="3" id="KW-0378">Hydrolase</keyword>
<dbReference type="PANTHER" id="PTHR11472">
    <property type="entry name" value="DNA REPAIR DEAD HELICASE RAD3/XP-D SUBFAMILY MEMBER"/>
    <property type="match status" value="1"/>
</dbReference>
<evidence type="ECO:0000313" key="12">
    <source>
        <dbReference type="Proteomes" id="UP000825933"/>
    </source>
</evidence>
<dbReference type="GO" id="GO:0006139">
    <property type="term" value="P:nucleobase-containing compound metabolic process"/>
    <property type="evidence" value="ECO:0007669"/>
    <property type="project" value="InterPro"/>
</dbReference>
<evidence type="ECO:0000256" key="5">
    <source>
        <dbReference type="ARBA" id="ARBA00022840"/>
    </source>
</evidence>
<dbReference type="PANTHER" id="PTHR11472:SF34">
    <property type="entry name" value="REGULATOR OF TELOMERE ELONGATION HELICASE 1"/>
    <property type="match status" value="1"/>
</dbReference>
<dbReference type="GO" id="GO:0005524">
    <property type="term" value="F:ATP binding"/>
    <property type="evidence" value="ECO:0007669"/>
    <property type="project" value="UniProtKB-KW"/>
</dbReference>
<evidence type="ECO:0000256" key="1">
    <source>
        <dbReference type="ARBA" id="ARBA00022723"/>
    </source>
</evidence>
<dbReference type="Pfam" id="PF13307">
    <property type="entry name" value="Helicase_C_2"/>
    <property type="match status" value="1"/>
</dbReference>
<dbReference type="RefSeq" id="WP_223790661.1">
    <property type="nucleotide sequence ID" value="NZ_JAIOUQ010000003.1"/>
</dbReference>
<dbReference type="GO" id="GO:0003678">
    <property type="term" value="F:DNA helicase activity"/>
    <property type="evidence" value="ECO:0007669"/>
    <property type="project" value="InterPro"/>
</dbReference>
<keyword evidence="6" id="KW-0408">Iron</keyword>
<dbReference type="GO" id="GO:0051536">
    <property type="term" value="F:iron-sulfur cluster binding"/>
    <property type="evidence" value="ECO:0007669"/>
    <property type="project" value="UniProtKB-KW"/>
</dbReference>
<evidence type="ECO:0000256" key="4">
    <source>
        <dbReference type="ARBA" id="ARBA00022806"/>
    </source>
</evidence>
<keyword evidence="5" id="KW-0067">ATP-binding</keyword>
<sequence length="579" mass="67440">MESGFFCEKCGMIKARCICGKSSTKRRIYTKISKPNISEIKKSYPNVDEEIVENFPFSEPRNGQFEIITRIKDAIDNGYRYIILEAGTGTGKSAIATTLANIYQPAYILTMTKQLQSQYAIEFGYPMVKGRGNFTCRDSNFDDRCDSGTCQTVPSTQNFVCDFGITKSPFEEGNFAFNDAHGTPIYFRSNERCNYWNQKSRAVESDITLMNYDYALLELAYVQHFGKRSLMILDEAHNIEDKLMRRMELSLSNKMLEKDVKKSIPRSMLKFQDPKEWIIFIQSLYQDYKDISLTKMPKNKADRINRTKLRLSELMTNLEENPKNWVVDGSDGGITFKPLKIDVYANDRLFRHADVCLFMSATILDQDLFCKWLGIRPEEVYFLGIKSNFPASERPVHLKTVGPMSQRAIKRTAPKTIPILEKIIEHHKYEKGLIHTHNYKCQQYIMKQIKDKRLIDHKSTDREYKLRLFEKSKDPLVLVSPSMSEGVDLPYEKCQFQVIYKIPFPYLGDQQIKNRKAQDPKWYAYKTVMTLLQAYGRGMRAEDDYCETYILDGNIKMLFNNRLYKSLVPEFFKEAIVRD</sequence>
<dbReference type="AlphaFoldDB" id="A0A8T5UME7"/>
<evidence type="ECO:0000256" key="7">
    <source>
        <dbReference type="ARBA" id="ARBA00023014"/>
    </source>
</evidence>
<dbReference type="SUPFAM" id="SSF52540">
    <property type="entry name" value="P-loop containing nucleoside triphosphate hydrolases"/>
    <property type="match status" value="1"/>
</dbReference>
<feature type="domain" description="Helicase ATP-binding" evidence="10">
    <location>
        <begin position="50"/>
        <end position="321"/>
    </location>
</feature>
<dbReference type="SMART" id="SM00487">
    <property type="entry name" value="DEXDc"/>
    <property type="match status" value="1"/>
</dbReference>
<dbReference type="GO" id="GO:0003677">
    <property type="term" value="F:DNA binding"/>
    <property type="evidence" value="ECO:0007669"/>
    <property type="project" value="UniProtKB-KW"/>
</dbReference>
<dbReference type="GO" id="GO:0016818">
    <property type="term" value="F:hydrolase activity, acting on acid anhydrides, in phosphorus-containing anhydrides"/>
    <property type="evidence" value="ECO:0007669"/>
    <property type="project" value="InterPro"/>
</dbReference>
<keyword evidence="7" id="KW-0411">Iron-sulfur</keyword>
<keyword evidence="8" id="KW-0238">DNA-binding</keyword>
<dbReference type="InterPro" id="IPR045028">
    <property type="entry name" value="DinG/Rad3-like"/>
</dbReference>
<keyword evidence="2" id="KW-0547">Nucleotide-binding</keyword>
<evidence type="ECO:0000256" key="8">
    <source>
        <dbReference type="ARBA" id="ARBA00023125"/>
    </source>
</evidence>
<keyword evidence="1" id="KW-0479">Metal-binding</keyword>
<organism evidence="11 12">
    <name type="scientific">Methanobacterium spitsbergense</name>
    <dbReference type="NCBI Taxonomy" id="2874285"/>
    <lineage>
        <taxon>Archaea</taxon>
        <taxon>Methanobacteriati</taxon>
        <taxon>Methanobacteriota</taxon>
        <taxon>Methanomada group</taxon>
        <taxon>Methanobacteria</taxon>
        <taxon>Methanobacteriales</taxon>
        <taxon>Methanobacteriaceae</taxon>
        <taxon>Methanobacterium</taxon>
    </lineage>
</organism>
<evidence type="ECO:0000256" key="9">
    <source>
        <dbReference type="ARBA" id="ARBA00023235"/>
    </source>
</evidence>
<evidence type="ECO:0000256" key="3">
    <source>
        <dbReference type="ARBA" id="ARBA00022801"/>
    </source>
</evidence>
<dbReference type="InterPro" id="IPR027417">
    <property type="entry name" value="P-loop_NTPase"/>
</dbReference>
<evidence type="ECO:0000313" key="11">
    <source>
        <dbReference type="EMBL" id="MBZ2165028.1"/>
    </source>
</evidence>
<dbReference type="InterPro" id="IPR010614">
    <property type="entry name" value="RAD3-like_helicase_DEAD"/>
</dbReference>